<accession>A0A1E3R060</accession>
<evidence type="ECO:0000256" key="1">
    <source>
        <dbReference type="SAM" id="Coils"/>
    </source>
</evidence>
<feature type="domain" description="DDE-1" evidence="3">
    <location>
        <begin position="195"/>
        <end position="327"/>
    </location>
</feature>
<protein>
    <recommendedName>
        <fullName evidence="3">DDE-1 domain-containing protein</fullName>
    </recommendedName>
</protein>
<evidence type="ECO:0000313" key="4">
    <source>
        <dbReference type="EMBL" id="ODQ83245.1"/>
    </source>
</evidence>
<keyword evidence="5" id="KW-1185">Reference proteome</keyword>
<dbReference type="GeneID" id="30145667"/>
<dbReference type="Pfam" id="PF03184">
    <property type="entry name" value="DDE_1"/>
    <property type="match status" value="1"/>
</dbReference>
<feature type="coiled-coil region" evidence="1">
    <location>
        <begin position="480"/>
        <end position="507"/>
    </location>
</feature>
<dbReference type="InterPro" id="IPR004875">
    <property type="entry name" value="DDE_SF_endonuclease_dom"/>
</dbReference>
<organism evidence="4 5">
    <name type="scientific">Babjeviella inositovora NRRL Y-12698</name>
    <dbReference type="NCBI Taxonomy" id="984486"/>
    <lineage>
        <taxon>Eukaryota</taxon>
        <taxon>Fungi</taxon>
        <taxon>Dikarya</taxon>
        <taxon>Ascomycota</taxon>
        <taxon>Saccharomycotina</taxon>
        <taxon>Pichiomycetes</taxon>
        <taxon>Serinales incertae sedis</taxon>
        <taxon>Babjeviella</taxon>
    </lineage>
</organism>
<dbReference type="RefSeq" id="XP_018988573.1">
    <property type="nucleotide sequence ID" value="XM_019127814.1"/>
</dbReference>
<keyword evidence="1" id="KW-0175">Coiled coil</keyword>
<reference evidence="5" key="1">
    <citation type="submission" date="2016-05" db="EMBL/GenBank/DDBJ databases">
        <title>Comparative genomics of biotechnologically important yeasts.</title>
        <authorList>
            <consortium name="DOE Joint Genome Institute"/>
            <person name="Riley R."/>
            <person name="Haridas S."/>
            <person name="Wolfe K.H."/>
            <person name="Lopes M.R."/>
            <person name="Hittinger C.T."/>
            <person name="Goker M."/>
            <person name="Salamov A."/>
            <person name="Wisecaver J."/>
            <person name="Long T.M."/>
            <person name="Aerts A.L."/>
            <person name="Barry K."/>
            <person name="Choi C."/>
            <person name="Clum A."/>
            <person name="Coughlan A.Y."/>
            <person name="Deshpande S."/>
            <person name="Douglass A.P."/>
            <person name="Hanson S.J."/>
            <person name="Klenk H.-P."/>
            <person name="Labutti K."/>
            <person name="Lapidus A."/>
            <person name="Lindquist E."/>
            <person name="Lipzen A."/>
            <person name="Meier-Kolthoff J.P."/>
            <person name="Ohm R.A."/>
            <person name="Otillar R.P."/>
            <person name="Pangilinan J."/>
            <person name="Peng Y."/>
            <person name="Rokas A."/>
            <person name="Rosa C.A."/>
            <person name="Scheuner C."/>
            <person name="Sibirny A.A."/>
            <person name="Slot J.C."/>
            <person name="Stielow J.B."/>
            <person name="Sun H."/>
            <person name="Kurtzman C.P."/>
            <person name="Blackwell M."/>
            <person name="Grigoriev I.V."/>
            <person name="Jeffries T.W."/>
        </authorList>
    </citation>
    <scope>NUCLEOTIDE SEQUENCE [LARGE SCALE GENOMIC DNA]</scope>
    <source>
        <strain evidence="5">NRRL Y-12698</strain>
    </source>
</reference>
<dbReference type="EMBL" id="KV454426">
    <property type="protein sequence ID" value="ODQ83245.1"/>
    <property type="molecule type" value="Genomic_DNA"/>
</dbReference>
<feature type="region of interest" description="Disordered" evidence="2">
    <location>
        <begin position="594"/>
        <end position="613"/>
    </location>
</feature>
<dbReference type="OrthoDB" id="4207519at2759"/>
<evidence type="ECO:0000256" key="2">
    <source>
        <dbReference type="SAM" id="MobiDB-lite"/>
    </source>
</evidence>
<evidence type="ECO:0000313" key="5">
    <source>
        <dbReference type="Proteomes" id="UP000094336"/>
    </source>
</evidence>
<proteinExistence type="predicted"/>
<dbReference type="STRING" id="984486.A0A1E3R060"/>
<sequence length="640" mass="72493">MRPKSYEERIADAVADFRNQVYPSIRQAAEAHQVARTTLGNALTGKRNKLIRSRLNRMTQEEEVFVENCVLKQSAIGRPLTRKTLRDLVQDVLAQRGSGGAVGKNFVAKFLKKKGLDMQVAKPRERKNVSPVSHESLRRYFFDAAEFDDTFEFAPQNVYILDKARHSLGPNYHRIRDGYTDGKPRDDTVWHSVTQLESISGDGYVLPPCVVVRAKEDPQLEGPDAWYPKDRALTQGWDIQFFDNNVTKTALTFYWLREIFEPLSAQRACGQPRLLFLDGNHTYTSKEFLHYCVQHKIHVLVFPSHLFAPGDRNPFSQFKDNISAKASDCIARGVPLVPCDFMELVARARTEVFRPAAIANTFRSCGLAPFNKEKLLAHYNKTRPGMFGEMTVPLMMRNFYFSCNPADRPPPPISLYTELQEDKALLYNSDLDSLDEALAPHSDSHPGLVEFDGFSLIEAAAVGTPSAGEAVLMTSPALGFENGTVRREDYERDMKRLLNEILRLYSHCGFLQSTVISLTEEKKHSKEAFSKVFKMGHEVTASKLRGGLKRYNSEASRALQRRMDRDFQRSTFQNEGTRRGSNSVAFELILSQEAGPGESSEGPAKDHIQAEIERAEKKVDEMITCHDIMKIFAGYKEEKK</sequence>
<gene>
    <name evidence="4" type="ORF">BABINDRAFT_159679</name>
</gene>
<feature type="compositionally biased region" description="Basic and acidic residues" evidence="2">
    <location>
        <begin position="603"/>
        <end position="613"/>
    </location>
</feature>
<evidence type="ECO:0000259" key="3">
    <source>
        <dbReference type="Pfam" id="PF03184"/>
    </source>
</evidence>
<dbReference type="GO" id="GO:0003676">
    <property type="term" value="F:nucleic acid binding"/>
    <property type="evidence" value="ECO:0007669"/>
    <property type="project" value="InterPro"/>
</dbReference>
<name>A0A1E3R060_9ASCO</name>
<dbReference type="Proteomes" id="UP000094336">
    <property type="component" value="Unassembled WGS sequence"/>
</dbReference>
<dbReference type="AlphaFoldDB" id="A0A1E3R060"/>